<proteinExistence type="predicted"/>
<sequence>MLSSSGRVCNLISTHRQFSMTSCLIPDLGASTTTSLCLHKQDFRCSACSCGHKVITFSLAVAGVDLGKSCKTKVVRAWKSCSGGITQAPRFRVL</sequence>
<organism evidence="1 2">
    <name type="scientific">Dichanthelium oligosanthes</name>
    <dbReference type="NCBI Taxonomy" id="888268"/>
    <lineage>
        <taxon>Eukaryota</taxon>
        <taxon>Viridiplantae</taxon>
        <taxon>Streptophyta</taxon>
        <taxon>Embryophyta</taxon>
        <taxon>Tracheophyta</taxon>
        <taxon>Spermatophyta</taxon>
        <taxon>Magnoliopsida</taxon>
        <taxon>Liliopsida</taxon>
        <taxon>Poales</taxon>
        <taxon>Poaceae</taxon>
        <taxon>PACMAD clade</taxon>
        <taxon>Panicoideae</taxon>
        <taxon>Panicodae</taxon>
        <taxon>Paniceae</taxon>
        <taxon>Dichantheliinae</taxon>
        <taxon>Dichanthelium</taxon>
    </lineage>
</organism>
<name>A0A1E5VRU1_9POAL</name>
<dbReference type="Proteomes" id="UP000095767">
    <property type="component" value="Unassembled WGS sequence"/>
</dbReference>
<protein>
    <submittedName>
        <fullName evidence="1">Uncharacterized protein</fullName>
    </submittedName>
</protein>
<feature type="non-terminal residue" evidence="1">
    <location>
        <position position="94"/>
    </location>
</feature>
<dbReference type="AlphaFoldDB" id="A0A1E5VRU1"/>
<evidence type="ECO:0000313" key="2">
    <source>
        <dbReference type="Proteomes" id="UP000095767"/>
    </source>
</evidence>
<accession>A0A1E5VRU1</accession>
<comment type="caution">
    <text evidence="1">The sequence shown here is derived from an EMBL/GenBank/DDBJ whole genome shotgun (WGS) entry which is preliminary data.</text>
</comment>
<evidence type="ECO:0000313" key="1">
    <source>
        <dbReference type="EMBL" id="OEL27829.1"/>
    </source>
</evidence>
<keyword evidence="2" id="KW-1185">Reference proteome</keyword>
<dbReference type="EMBL" id="LWDX02031557">
    <property type="protein sequence ID" value="OEL27829.1"/>
    <property type="molecule type" value="Genomic_DNA"/>
</dbReference>
<gene>
    <name evidence="1" type="ORF">BAE44_0011155</name>
</gene>
<reference evidence="1 2" key="1">
    <citation type="submission" date="2016-09" db="EMBL/GenBank/DDBJ databases">
        <title>The draft genome of Dichanthelium oligosanthes: A C3 panicoid grass species.</title>
        <authorList>
            <person name="Studer A.J."/>
            <person name="Schnable J.C."/>
            <person name="Brutnell T.P."/>
        </authorList>
    </citation>
    <scope>NUCLEOTIDE SEQUENCE [LARGE SCALE GENOMIC DNA]</scope>
    <source>
        <strain evidence="2">cv. Kellogg 1175</strain>
        <tissue evidence="1">Leaf</tissue>
    </source>
</reference>